<feature type="region of interest" description="Disordered" evidence="1">
    <location>
        <begin position="188"/>
        <end position="236"/>
    </location>
</feature>
<feature type="compositionally biased region" description="Pro residues" evidence="1">
    <location>
        <begin position="78"/>
        <end position="90"/>
    </location>
</feature>
<dbReference type="eggNOG" id="ENOG502S3W5">
    <property type="taxonomic scope" value="Eukaryota"/>
</dbReference>
<evidence type="ECO:0000256" key="1">
    <source>
        <dbReference type="SAM" id="MobiDB-lite"/>
    </source>
</evidence>
<dbReference type="SMART" id="SM00456">
    <property type="entry name" value="WW"/>
    <property type="match status" value="1"/>
</dbReference>
<sequence length="236" mass="25888">MSFLKKFEEMKIFNKEESHEGSRGYDSYGRPPPPPPQDSYGAPYGQQPSYPPQQPYGQPGYGQPSYPPQQSYGAPPSSYRPPPVAPPPLPAGWIQQWDSYSQRGFYVDQSTGRSQWEAPYMPGPGYDSSRGEPYGGYAPPPGPPPGEYYVEERKEEKHSDTGKIIAAGAIGVAAGAVGGAFLEHEFNEEKEEGYEEGRAQAEFGGGGYPGSASSSDVEDVREAREEYEEAYEEAYD</sequence>
<feature type="compositionally biased region" description="Acidic residues" evidence="1">
    <location>
        <begin position="225"/>
        <end position="236"/>
    </location>
</feature>
<evidence type="ECO:0000313" key="3">
    <source>
        <dbReference type="EMBL" id="GAD94178.1"/>
    </source>
</evidence>
<dbReference type="PROSITE" id="PS50020">
    <property type="entry name" value="WW_DOMAIN_2"/>
    <property type="match status" value="1"/>
</dbReference>
<dbReference type="Pfam" id="PF00397">
    <property type="entry name" value="WW"/>
    <property type="match status" value="1"/>
</dbReference>
<feature type="domain" description="WW" evidence="2">
    <location>
        <begin position="87"/>
        <end position="121"/>
    </location>
</feature>
<accession>V5FQB3</accession>
<dbReference type="FunCoup" id="V5FQB3">
    <property type="interactions" value="67"/>
</dbReference>
<feature type="compositionally biased region" description="Basic and acidic residues" evidence="1">
    <location>
        <begin position="14"/>
        <end position="23"/>
    </location>
</feature>
<dbReference type="InterPro" id="IPR001202">
    <property type="entry name" value="WW_dom"/>
</dbReference>
<dbReference type="InParanoid" id="V5FQB3"/>
<dbReference type="Proteomes" id="UP000018001">
    <property type="component" value="Unassembled WGS sequence"/>
</dbReference>
<organism evidence="3 4">
    <name type="scientific">Byssochlamys spectabilis (strain No. 5 / NBRC 109023)</name>
    <name type="common">Paecilomyces variotii</name>
    <dbReference type="NCBI Taxonomy" id="1356009"/>
    <lineage>
        <taxon>Eukaryota</taxon>
        <taxon>Fungi</taxon>
        <taxon>Dikarya</taxon>
        <taxon>Ascomycota</taxon>
        <taxon>Pezizomycotina</taxon>
        <taxon>Eurotiomycetes</taxon>
        <taxon>Eurotiomycetidae</taxon>
        <taxon>Eurotiales</taxon>
        <taxon>Thermoascaceae</taxon>
        <taxon>Paecilomyces</taxon>
    </lineage>
</organism>
<evidence type="ECO:0000313" key="4">
    <source>
        <dbReference type="Proteomes" id="UP000018001"/>
    </source>
</evidence>
<feature type="region of interest" description="Disordered" evidence="1">
    <location>
        <begin position="114"/>
        <end position="147"/>
    </location>
</feature>
<dbReference type="EMBL" id="BAUL01000080">
    <property type="protein sequence ID" value="GAD94178.1"/>
    <property type="molecule type" value="Genomic_DNA"/>
</dbReference>
<comment type="caution">
    <text evidence="3">The sequence shown here is derived from an EMBL/GenBank/DDBJ whole genome shotgun (WGS) entry which is preliminary data.</text>
</comment>
<reference evidence="4" key="1">
    <citation type="journal article" date="2014" name="Genome Announc.">
        <title>Draft genome sequence of the formaldehyde-resistant fungus Byssochlamys spectabilis No. 5 (anamorph Paecilomyces variotii No. 5) (NBRC109023).</title>
        <authorList>
            <person name="Oka T."/>
            <person name="Ekino K."/>
            <person name="Fukuda K."/>
            <person name="Nomura Y."/>
        </authorList>
    </citation>
    <scope>NUCLEOTIDE SEQUENCE [LARGE SCALE GENOMIC DNA]</scope>
    <source>
        <strain evidence="4">No. 5 / NBRC 109023</strain>
    </source>
</reference>
<dbReference type="AlphaFoldDB" id="V5FQB3"/>
<gene>
    <name evidence="3" type="ORF">PVAR5_2800</name>
</gene>
<keyword evidence="4" id="KW-1185">Reference proteome</keyword>
<protein>
    <recommendedName>
        <fullName evidence="2">WW domain-containing protein</fullName>
    </recommendedName>
</protein>
<feature type="region of interest" description="Disordered" evidence="1">
    <location>
        <begin position="14"/>
        <end position="93"/>
    </location>
</feature>
<dbReference type="SUPFAM" id="SSF51045">
    <property type="entry name" value="WW domain"/>
    <property type="match status" value="1"/>
</dbReference>
<evidence type="ECO:0000259" key="2">
    <source>
        <dbReference type="PROSITE" id="PS50020"/>
    </source>
</evidence>
<dbReference type="HOGENOM" id="CLU_072339_0_0_1"/>
<proteinExistence type="predicted"/>
<dbReference type="InterPro" id="IPR036020">
    <property type="entry name" value="WW_dom_sf"/>
</dbReference>
<dbReference type="OrthoDB" id="2367685at2759"/>
<name>V5FQB3_BYSSN</name>
<feature type="compositionally biased region" description="Low complexity" evidence="1">
    <location>
        <begin position="55"/>
        <end position="77"/>
    </location>
</feature>
<dbReference type="Gene3D" id="2.20.70.10">
    <property type="match status" value="1"/>
</dbReference>